<dbReference type="OrthoDB" id="5410040at2759"/>
<dbReference type="RefSeq" id="XP_013240101.1">
    <property type="nucleotide sequence ID" value="XM_013384647.1"/>
</dbReference>
<gene>
    <name evidence="1" type="ORF">K437DRAFT_210422</name>
</gene>
<dbReference type="GeneID" id="25262073"/>
<sequence length="89" mass="9394">LAALTPHRASTRRFLTSSAFVATFCAAILTVSVSASTALPCPARAGTAHVSIAAEDEHGQHTHRSVREASAGIGEKVRLTRRGGWIEIE</sequence>
<dbReference type="EMBL" id="JMSN01000164">
    <property type="protein sequence ID" value="KDN36563.1"/>
    <property type="molecule type" value="Genomic_DNA"/>
</dbReference>
<dbReference type="InParanoid" id="A0A066V8E2"/>
<name>A0A066V8E2_TILAU</name>
<dbReference type="AlphaFoldDB" id="A0A066V8E2"/>
<evidence type="ECO:0000313" key="2">
    <source>
        <dbReference type="Proteomes" id="UP000027361"/>
    </source>
</evidence>
<reference evidence="1 2" key="1">
    <citation type="submission" date="2014-05" db="EMBL/GenBank/DDBJ databases">
        <title>Draft genome sequence of a rare smut relative, Tilletiaria anomala UBC 951.</title>
        <authorList>
            <consortium name="DOE Joint Genome Institute"/>
            <person name="Toome M."/>
            <person name="Kuo A."/>
            <person name="Henrissat B."/>
            <person name="Lipzen A."/>
            <person name="Tritt A."/>
            <person name="Yoshinaga Y."/>
            <person name="Zane M."/>
            <person name="Barry K."/>
            <person name="Grigoriev I.V."/>
            <person name="Spatafora J.W."/>
            <person name="Aimea M.C."/>
        </authorList>
    </citation>
    <scope>NUCLEOTIDE SEQUENCE [LARGE SCALE GENOMIC DNA]</scope>
    <source>
        <strain evidence="1 2">UBC 951</strain>
    </source>
</reference>
<evidence type="ECO:0000313" key="1">
    <source>
        <dbReference type="EMBL" id="KDN36563.1"/>
    </source>
</evidence>
<protein>
    <submittedName>
        <fullName evidence="1">Uncharacterized protein</fullName>
    </submittedName>
</protein>
<dbReference type="OMA" id="KGGWIEI"/>
<dbReference type="HOGENOM" id="CLU_174998_0_0_1"/>
<comment type="caution">
    <text evidence="1">The sequence shown here is derived from an EMBL/GenBank/DDBJ whole genome shotgun (WGS) entry which is preliminary data.</text>
</comment>
<proteinExistence type="predicted"/>
<keyword evidence="2" id="KW-1185">Reference proteome</keyword>
<feature type="non-terminal residue" evidence="1">
    <location>
        <position position="1"/>
    </location>
</feature>
<dbReference type="Proteomes" id="UP000027361">
    <property type="component" value="Unassembled WGS sequence"/>
</dbReference>
<accession>A0A066V8E2</accession>
<organism evidence="1 2">
    <name type="scientific">Tilletiaria anomala (strain ATCC 24038 / CBS 436.72 / UBC 951)</name>
    <dbReference type="NCBI Taxonomy" id="1037660"/>
    <lineage>
        <taxon>Eukaryota</taxon>
        <taxon>Fungi</taxon>
        <taxon>Dikarya</taxon>
        <taxon>Basidiomycota</taxon>
        <taxon>Ustilaginomycotina</taxon>
        <taxon>Exobasidiomycetes</taxon>
        <taxon>Georgefischeriales</taxon>
        <taxon>Tilletiariaceae</taxon>
        <taxon>Tilletiaria</taxon>
    </lineage>
</organism>
<feature type="non-terminal residue" evidence="1">
    <location>
        <position position="89"/>
    </location>
</feature>